<dbReference type="EMBL" id="BAABDQ010000023">
    <property type="protein sequence ID" value="GAA3586596.1"/>
    <property type="molecule type" value="Genomic_DNA"/>
</dbReference>
<proteinExistence type="predicted"/>
<evidence type="ECO:0000313" key="2">
    <source>
        <dbReference type="Proteomes" id="UP001500630"/>
    </source>
</evidence>
<keyword evidence="2" id="KW-1185">Reference proteome</keyword>
<protein>
    <submittedName>
        <fullName evidence="1">Uncharacterized protein</fullName>
    </submittedName>
</protein>
<organism evidence="1 2">
    <name type="scientific">Nonomuraea rosea</name>
    <dbReference type="NCBI Taxonomy" id="638574"/>
    <lineage>
        <taxon>Bacteria</taxon>
        <taxon>Bacillati</taxon>
        <taxon>Actinomycetota</taxon>
        <taxon>Actinomycetes</taxon>
        <taxon>Streptosporangiales</taxon>
        <taxon>Streptosporangiaceae</taxon>
        <taxon>Nonomuraea</taxon>
    </lineage>
</organism>
<dbReference type="RefSeq" id="WP_345570388.1">
    <property type="nucleotide sequence ID" value="NZ_BAABDQ010000023.1"/>
</dbReference>
<sequence>MVGLASLVTATAITAGTSLVGGPVTSYANTAVSIKKTDEYFSVSITDPTADRHRFEEASGRSS</sequence>
<accession>A0ABP6YMX2</accession>
<dbReference type="Proteomes" id="UP001500630">
    <property type="component" value="Unassembled WGS sequence"/>
</dbReference>
<name>A0ABP6YMX2_9ACTN</name>
<gene>
    <name evidence="1" type="ORF">GCM10022419_080990</name>
</gene>
<reference evidence="2" key="1">
    <citation type="journal article" date="2019" name="Int. J. Syst. Evol. Microbiol.">
        <title>The Global Catalogue of Microorganisms (GCM) 10K type strain sequencing project: providing services to taxonomists for standard genome sequencing and annotation.</title>
        <authorList>
            <consortium name="The Broad Institute Genomics Platform"/>
            <consortium name="The Broad Institute Genome Sequencing Center for Infectious Disease"/>
            <person name="Wu L."/>
            <person name="Ma J."/>
        </authorList>
    </citation>
    <scope>NUCLEOTIDE SEQUENCE [LARGE SCALE GENOMIC DNA]</scope>
    <source>
        <strain evidence="2">JCM 17326</strain>
    </source>
</reference>
<evidence type="ECO:0000313" key="1">
    <source>
        <dbReference type="EMBL" id="GAA3586596.1"/>
    </source>
</evidence>
<comment type="caution">
    <text evidence="1">The sequence shown here is derived from an EMBL/GenBank/DDBJ whole genome shotgun (WGS) entry which is preliminary data.</text>
</comment>